<accession>A0ABU5T9H2</accession>
<gene>
    <name evidence="1" type="ORF">SPF06_16280</name>
</gene>
<protein>
    <submittedName>
        <fullName evidence="1">Uncharacterized protein</fullName>
    </submittedName>
</protein>
<evidence type="ECO:0000313" key="1">
    <source>
        <dbReference type="EMBL" id="MEA5456295.1"/>
    </source>
</evidence>
<dbReference type="EMBL" id="JAYGGQ010000013">
    <property type="protein sequence ID" value="MEA5456295.1"/>
    <property type="molecule type" value="Genomic_DNA"/>
</dbReference>
<comment type="caution">
    <text evidence="1">The sequence shown here is derived from an EMBL/GenBank/DDBJ whole genome shotgun (WGS) entry which is preliminary data.</text>
</comment>
<proteinExistence type="predicted"/>
<sequence length="84" mass="8826">MAQHSAHGAGSDPHEAGLEELGTLVLRVWNGPEPEDSPRIRVLTSDGAWEPSELTLTSDPAAALEVVRSWLAGRAGADEGPKSN</sequence>
<reference evidence="1 2" key="1">
    <citation type="submission" date="2023-12" db="EMBL/GenBank/DDBJ databases">
        <title>Sinomonas terricola sp. nov, isolated from litchi orchard soil in Guangdong, PR China.</title>
        <authorList>
            <person name="Jiaxin W."/>
            <person name="Yang Z."/>
            <person name="Honghui Z."/>
        </authorList>
    </citation>
    <scope>NUCLEOTIDE SEQUENCE [LARGE SCALE GENOMIC DNA]</scope>
    <source>
        <strain evidence="1 2">JGH33</strain>
    </source>
</reference>
<keyword evidence="2" id="KW-1185">Reference proteome</keyword>
<dbReference type="Proteomes" id="UP001304769">
    <property type="component" value="Unassembled WGS sequence"/>
</dbReference>
<organism evidence="1 2">
    <name type="scientific">Sinomonas terricola</name>
    <dbReference type="NCBI Taxonomy" id="3110330"/>
    <lineage>
        <taxon>Bacteria</taxon>
        <taxon>Bacillati</taxon>
        <taxon>Actinomycetota</taxon>
        <taxon>Actinomycetes</taxon>
        <taxon>Micrococcales</taxon>
        <taxon>Micrococcaceae</taxon>
        <taxon>Sinomonas</taxon>
    </lineage>
</organism>
<evidence type="ECO:0000313" key="2">
    <source>
        <dbReference type="Proteomes" id="UP001304769"/>
    </source>
</evidence>
<name>A0ABU5T9H2_9MICC</name>
<dbReference type="RefSeq" id="WP_323280180.1">
    <property type="nucleotide sequence ID" value="NZ_JAYGGQ010000013.1"/>
</dbReference>